<dbReference type="PROSITE" id="PS50853">
    <property type="entry name" value="FN3"/>
    <property type="match status" value="1"/>
</dbReference>
<feature type="signal peptide" evidence="8">
    <location>
        <begin position="1"/>
        <end position="23"/>
    </location>
</feature>
<reference evidence="12" key="1">
    <citation type="submission" date="2025-08" db="UniProtKB">
        <authorList>
            <consortium name="RefSeq"/>
        </authorList>
    </citation>
    <scope>IDENTIFICATION</scope>
    <source>
        <tissue evidence="12">Whole sample</tissue>
    </source>
</reference>
<dbReference type="GeneID" id="111112445"/>
<feature type="chain" id="PRO_5033980311" evidence="8">
    <location>
        <begin position="24"/>
        <end position="883"/>
    </location>
</feature>
<keyword evidence="7" id="KW-0812">Transmembrane</keyword>
<evidence type="ECO:0000313" key="12">
    <source>
        <dbReference type="RefSeq" id="XP_022305647.1"/>
    </source>
</evidence>
<dbReference type="PANTHER" id="PTHR11640">
    <property type="entry name" value="NEPHRIN"/>
    <property type="match status" value="1"/>
</dbReference>
<dbReference type="InterPro" id="IPR036116">
    <property type="entry name" value="FN3_sf"/>
</dbReference>
<feature type="domain" description="Ig-like" evidence="9">
    <location>
        <begin position="296"/>
        <end position="383"/>
    </location>
</feature>
<evidence type="ECO:0000256" key="8">
    <source>
        <dbReference type="SAM" id="SignalP"/>
    </source>
</evidence>
<keyword evidence="8" id="KW-0732">Signal</keyword>
<feature type="domain" description="Fibronectin type-III" evidence="10">
    <location>
        <begin position="586"/>
        <end position="683"/>
    </location>
</feature>
<evidence type="ECO:0000256" key="4">
    <source>
        <dbReference type="ARBA" id="ARBA00023180"/>
    </source>
</evidence>
<evidence type="ECO:0000256" key="3">
    <source>
        <dbReference type="ARBA" id="ARBA00023157"/>
    </source>
</evidence>
<feature type="domain" description="Ig-like" evidence="9">
    <location>
        <begin position="203"/>
        <end position="291"/>
    </location>
</feature>
<dbReference type="InterPro" id="IPR013783">
    <property type="entry name" value="Ig-like_fold"/>
</dbReference>
<feature type="domain" description="Ig-like" evidence="9">
    <location>
        <begin position="392"/>
        <end position="484"/>
    </location>
</feature>
<proteinExistence type="predicted"/>
<keyword evidence="11" id="KW-1185">Reference proteome</keyword>
<name>A0A8B8BQM5_CRAVI</name>
<dbReference type="GO" id="GO:0098609">
    <property type="term" value="P:cell-cell adhesion"/>
    <property type="evidence" value="ECO:0007669"/>
    <property type="project" value="TreeGrafter"/>
</dbReference>
<keyword evidence="4" id="KW-0325">Glycoprotein</keyword>
<keyword evidence="5" id="KW-0393">Immunoglobulin domain</keyword>
<dbReference type="GO" id="GO:0005911">
    <property type="term" value="C:cell-cell junction"/>
    <property type="evidence" value="ECO:0007669"/>
    <property type="project" value="TreeGrafter"/>
</dbReference>
<evidence type="ECO:0000256" key="6">
    <source>
        <dbReference type="SAM" id="MobiDB-lite"/>
    </source>
</evidence>
<dbReference type="InterPro" id="IPR003599">
    <property type="entry name" value="Ig_sub"/>
</dbReference>
<dbReference type="SMART" id="SM00409">
    <property type="entry name" value="IG"/>
    <property type="match status" value="3"/>
</dbReference>
<feature type="region of interest" description="Disordered" evidence="6">
    <location>
        <begin position="781"/>
        <end position="883"/>
    </location>
</feature>
<dbReference type="KEGG" id="cvn:111112445"/>
<evidence type="ECO:0000259" key="9">
    <source>
        <dbReference type="PROSITE" id="PS50835"/>
    </source>
</evidence>
<feature type="transmembrane region" description="Helical" evidence="7">
    <location>
        <begin position="694"/>
        <end position="716"/>
    </location>
</feature>
<dbReference type="SUPFAM" id="SSF49265">
    <property type="entry name" value="Fibronectin type III"/>
    <property type="match status" value="1"/>
</dbReference>
<keyword evidence="7" id="KW-1133">Transmembrane helix</keyword>
<evidence type="ECO:0000256" key="2">
    <source>
        <dbReference type="ARBA" id="ARBA00023136"/>
    </source>
</evidence>
<evidence type="ECO:0000259" key="10">
    <source>
        <dbReference type="PROSITE" id="PS50853"/>
    </source>
</evidence>
<evidence type="ECO:0000313" key="11">
    <source>
        <dbReference type="Proteomes" id="UP000694844"/>
    </source>
</evidence>
<dbReference type="AlphaFoldDB" id="A0A8B8BQM5"/>
<keyword evidence="2 7" id="KW-0472">Membrane</keyword>
<dbReference type="InterPro" id="IPR007110">
    <property type="entry name" value="Ig-like_dom"/>
</dbReference>
<comment type="subcellular location">
    <subcellularLocation>
        <location evidence="1">Membrane</location>
        <topology evidence="1">Single-pass type I membrane protein</topology>
    </subcellularLocation>
</comment>
<dbReference type="InterPro" id="IPR051275">
    <property type="entry name" value="Cell_adhesion_signaling"/>
</dbReference>
<dbReference type="OrthoDB" id="6157552at2759"/>
<dbReference type="PROSITE" id="PS50835">
    <property type="entry name" value="IG_LIKE"/>
    <property type="match status" value="3"/>
</dbReference>
<keyword evidence="3" id="KW-1015">Disulfide bond</keyword>
<dbReference type="CDD" id="cd00063">
    <property type="entry name" value="FN3"/>
    <property type="match status" value="1"/>
</dbReference>
<evidence type="ECO:0000256" key="5">
    <source>
        <dbReference type="ARBA" id="ARBA00023319"/>
    </source>
</evidence>
<feature type="compositionally biased region" description="Basic and acidic residues" evidence="6">
    <location>
        <begin position="836"/>
        <end position="883"/>
    </location>
</feature>
<evidence type="ECO:0000256" key="7">
    <source>
        <dbReference type="SAM" id="Phobius"/>
    </source>
</evidence>
<dbReference type="RefSeq" id="XP_022305647.1">
    <property type="nucleotide sequence ID" value="XM_022449939.1"/>
</dbReference>
<dbReference type="Proteomes" id="UP000694844">
    <property type="component" value="Chromosome 9"/>
</dbReference>
<sequence>MIRIMQAVFFLLVMCASVSESQGSSLKITTKFVNGNVLFTWTGASNNYLIKVLKNNDHTQIIGWISDKKYTVKNATLFDSVGIAVGVPGRHDETVRSAVVTIKKNIGENVTISWTTPFFPKTGNFIYHTKANKSETIITIDSNGFNVTNQSKYTYKSLPYNSTNISFEIKNITLNDAGYYVGGGQKDAALSGGGVVLIVLGKPQKPEIKGNLNVSVGDNANLTCSSKPTSTPDYYARLVTLSYNWFENNTKLDETRETLALKVSRNHRFYQYSCEAKDRLKSVRSDPVRVNPLYKPKSVSIIPSVDTITVKEGNDIGPYSCSADCNPPCVITWRYRDKDGNFHEAKSHQQTLNQQMVNRSFSVFECIANYADNFTRYAHFNLNVQYLDKPMPYVNGVSVLDPDRQVHVKENTSLLLSCHVNGCPSPTIRLIRNTRTFIMSETDSTKWLNHTIASSHCSDTDMYTCIGNSTIFQNKENTFRVNVTCEPRLDKSTKTITKYGSRSGQNVKVPVVVPVIANPPPQESGISWNGPSTTDYINSAVSIQDVHYKHWINSSIAILDRNHFGNYTLKYNGRDIITLSINPEDVPQAPSNFTGYSYASGYINVTWVSEFDGGKQQYFILSQKEGLEWKEVANLSDPGPGKVVYFESERLNAGQEYWYQLKSCNMINCSKESTKITITVKAEPRMSELLNKTFVIGLSSAVIILIVTIILVLVILKRRAALNRQDNQQDGAEIADQPDVVLYAAVDKSAFQKNQNKADVVAEAVPEKKDENDTLYAVVEKKTTTEANPSATKKESEQKNKSKKERQEGATAAEATGASATSRNVNQDGLIYIDVDFAKKPENPDKNEKPKIHGEEDRTEYTFVDFSKRAPVVKEKPKKEEEK</sequence>
<organism evidence="11 12">
    <name type="scientific">Crassostrea virginica</name>
    <name type="common">Eastern oyster</name>
    <dbReference type="NCBI Taxonomy" id="6565"/>
    <lineage>
        <taxon>Eukaryota</taxon>
        <taxon>Metazoa</taxon>
        <taxon>Spiralia</taxon>
        <taxon>Lophotrochozoa</taxon>
        <taxon>Mollusca</taxon>
        <taxon>Bivalvia</taxon>
        <taxon>Autobranchia</taxon>
        <taxon>Pteriomorphia</taxon>
        <taxon>Ostreida</taxon>
        <taxon>Ostreoidea</taxon>
        <taxon>Ostreidae</taxon>
        <taxon>Crassostrea</taxon>
    </lineage>
</organism>
<dbReference type="Gene3D" id="2.60.40.10">
    <property type="entry name" value="Immunoglobulins"/>
    <property type="match status" value="4"/>
</dbReference>
<evidence type="ECO:0000256" key="1">
    <source>
        <dbReference type="ARBA" id="ARBA00004479"/>
    </source>
</evidence>
<dbReference type="SUPFAM" id="SSF48726">
    <property type="entry name" value="Immunoglobulin"/>
    <property type="match status" value="2"/>
</dbReference>
<dbReference type="PANTHER" id="PTHR11640:SF31">
    <property type="entry name" value="IRREGULAR CHIASM C-ROUGHEST PROTEIN-RELATED"/>
    <property type="match status" value="1"/>
</dbReference>
<dbReference type="GO" id="GO:0005886">
    <property type="term" value="C:plasma membrane"/>
    <property type="evidence" value="ECO:0007669"/>
    <property type="project" value="TreeGrafter"/>
</dbReference>
<dbReference type="GO" id="GO:0050839">
    <property type="term" value="F:cell adhesion molecule binding"/>
    <property type="evidence" value="ECO:0007669"/>
    <property type="project" value="TreeGrafter"/>
</dbReference>
<dbReference type="InterPro" id="IPR036179">
    <property type="entry name" value="Ig-like_dom_sf"/>
</dbReference>
<feature type="compositionally biased region" description="Low complexity" evidence="6">
    <location>
        <begin position="809"/>
        <end position="822"/>
    </location>
</feature>
<dbReference type="InterPro" id="IPR003961">
    <property type="entry name" value="FN3_dom"/>
</dbReference>
<protein>
    <submittedName>
        <fullName evidence="12">Uncharacterized protein LOC111112445</fullName>
    </submittedName>
</protein>
<gene>
    <name evidence="12" type="primary">LOC111112445</name>
</gene>
<feature type="compositionally biased region" description="Basic and acidic residues" evidence="6">
    <location>
        <begin position="792"/>
        <end position="808"/>
    </location>
</feature>
<accession>A0A8B8BQM5</accession>